<evidence type="ECO:0000313" key="2">
    <source>
        <dbReference type="Proteomes" id="UP000240542"/>
    </source>
</evidence>
<proteinExistence type="predicted"/>
<organism evidence="1 2">
    <name type="scientific">Murinocardiopsis flavida</name>
    <dbReference type="NCBI Taxonomy" id="645275"/>
    <lineage>
        <taxon>Bacteria</taxon>
        <taxon>Bacillati</taxon>
        <taxon>Actinomycetota</taxon>
        <taxon>Actinomycetes</taxon>
        <taxon>Streptosporangiales</taxon>
        <taxon>Nocardiopsidaceae</taxon>
        <taxon>Murinocardiopsis</taxon>
    </lineage>
</organism>
<name>A0A2P8D8N0_9ACTN</name>
<reference evidence="1 2" key="1">
    <citation type="submission" date="2018-03" db="EMBL/GenBank/DDBJ databases">
        <title>Genomic Encyclopedia of Archaeal and Bacterial Type Strains, Phase II (KMG-II): from individual species to whole genera.</title>
        <authorList>
            <person name="Goeker M."/>
        </authorList>
    </citation>
    <scope>NUCLEOTIDE SEQUENCE [LARGE SCALE GENOMIC DNA]</scope>
    <source>
        <strain evidence="1 2">DSM 45312</strain>
    </source>
</reference>
<protein>
    <submittedName>
        <fullName evidence="1">Uncharacterized protein</fullName>
    </submittedName>
</protein>
<sequence>MSVVIPKRVPDARHPFPDLRAAFGQGGWSFFRTRDARDGITAHAVFCASLPVPCVKAHGFTEHLWGPPDEMRARMPIAALVLQHHSRACPPCAHALSTASRHSVQQ</sequence>
<accession>A0A2P8D8N0</accession>
<dbReference type="RefSeq" id="WP_146165626.1">
    <property type="nucleotide sequence ID" value="NZ_PYGA01000016.1"/>
</dbReference>
<dbReference type="EMBL" id="PYGA01000016">
    <property type="protein sequence ID" value="PSK93596.1"/>
    <property type="molecule type" value="Genomic_DNA"/>
</dbReference>
<gene>
    <name evidence="1" type="ORF">CLV63_1163</name>
</gene>
<keyword evidence="2" id="KW-1185">Reference proteome</keyword>
<dbReference type="AlphaFoldDB" id="A0A2P8D8N0"/>
<dbReference type="OrthoDB" id="3436844at2"/>
<dbReference type="Proteomes" id="UP000240542">
    <property type="component" value="Unassembled WGS sequence"/>
</dbReference>
<evidence type="ECO:0000313" key="1">
    <source>
        <dbReference type="EMBL" id="PSK93596.1"/>
    </source>
</evidence>
<comment type="caution">
    <text evidence="1">The sequence shown here is derived from an EMBL/GenBank/DDBJ whole genome shotgun (WGS) entry which is preliminary data.</text>
</comment>